<dbReference type="Proteomes" id="UP000554482">
    <property type="component" value="Unassembled WGS sequence"/>
</dbReference>
<protein>
    <submittedName>
        <fullName evidence="1">Retrovirus-related pol polyprotein line-1</fullName>
    </submittedName>
</protein>
<organism evidence="1 2">
    <name type="scientific">Thalictrum thalictroides</name>
    <name type="common">Rue-anemone</name>
    <name type="synonym">Anemone thalictroides</name>
    <dbReference type="NCBI Taxonomy" id="46969"/>
    <lineage>
        <taxon>Eukaryota</taxon>
        <taxon>Viridiplantae</taxon>
        <taxon>Streptophyta</taxon>
        <taxon>Embryophyta</taxon>
        <taxon>Tracheophyta</taxon>
        <taxon>Spermatophyta</taxon>
        <taxon>Magnoliopsida</taxon>
        <taxon>Ranunculales</taxon>
        <taxon>Ranunculaceae</taxon>
        <taxon>Thalictroideae</taxon>
        <taxon>Thalictrum</taxon>
    </lineage>
</organism>
<dbReference type="OrthoDB" id="1001388at2759"/>
<feature type="non-terminal residue" evidence="1">
    <location>
        <position position="1"/>
    </location>
</feature>
<dbReference type="PANTHER" id="PTHR35218:SF9">
    <property type="entry name" value="ENDONUCLEASE_EXONUCLEASE_PHOSPHATASE DOMAIN-CONTAINING PROTEIN"/>
    <property type="match status" value="1"/>
</dbReference>
<evidence type="ECO:0000313" key="2">
    <source>
        <dbReference type="Proteomes" id="UP000554482"/>
    </source>
</evidence>
<accession>A0A7J6URN1</accession>
<dbReference type="SUPFAM" id="SSF56219">
    <property type="entry name" value="DNase I-like"/>
    <property type="match status" value="1"/>
</dbReference>
<evidence type="ECO:0000313" key="1">
    <source>
        <dbReference type="EMBL" id="KAF5174905.1"/>
    </source>
</evidence>
<proteinExistence type="predicted"/>
<comment type="caution">
    <text evidence="1">The sequence shown here is derived from an EMBL/GenBank/DDBJ whole genome shotgun (WGS) entry which is preliminary data.</text>
</comment>
<gene>
    <name evidence="1" type="ORF">FRX31_035508</name>
</gene>
<dbReference type="EMBL" id="JABWDY010044797">
    <property type="protein sequence ID" value="KAF5174905.1"/>
    <property type="molecule type" value="Genomic_DNA"/>
</dbReference>
<reference evidence="1 2" key="1">
    <citation type="submission" date="2020-06" db="EMBL/GenBank/DDBJ databases">
        <title>Transcriptomic and genomic resources for Thalictrum thalictroides and T. hernandezii: Facilitating candidate gene discovery in an emerging model plant lineage.</title>
        <authorList>
            <person name="Arias T."/>
            <person name="Riano-Pachon D.M."/>
            <person name="Di Stilio V.S."/>
        </authorList>
    </citation>
    <scope>NUCLEOTIDE SEQUENCE [LARGE SCALE GENOMIC DNA]</scope>
    <source>
        <strain evidence="2">cv. WT478/WT964</strain>
        <tissue evidence="1">Leaves</tissue>
    </source>
</reference>
<name>A0A7J6URN1_THATH</name>
<dbReference type="InterPro" id="IPR036691">
    <property type="entry name" value="Endo/exonu/phosph_ase_sf"/>
</dbReference>
<dbReference type="AlphaFoldDB" id="A0A7J6URN1"/>
<keyword evidence="2" id="KW-1185">Reference proteome</keyword>
<sequence length="339" mass="38921">MAAPICIWNVRGINDITKAKEVNKVRLELGICLLSLIETKVKQEKYDRIRSLCCPGWRHTHNYANNPNGRVWLCWDPGIVNVTKLDESDQFLHCHITILSSSLEFILTSVYASNNPSCRLKLWADIVVLRSFVSLPWCVFGDFNNIISSSEKVGGDSVHPSQIQPFIDCLQQAGLSDLHFSGFHYTWCNNTLKKLKERLKSWAKTNGTCLHKRVQEAQKDLFQLQELLQNQPLNDSLADQERTAMRKYGTLARAEMAELRVKSDCMWMGLGDRCTAYFHNVIKERKNKSWIWSIISAQGMKLTKQDEVCEEFVKYYKDLMGSPATTSVTVDFFEQLNIN</sequence>
<dbReference type="PANTHER" id="PTHR35218">
    <property type="entry name" value="RNASE H DOMAIN-CONTAINING PROTEIN"/>
    <property type="match status" value="1"/>
</dbReference>
<dbReference type="Gene3D" id="3.60.10.10">
    <property type="entry name" value="Endonuclease/exonuclease/phosphatase"/>
    <property type="match status" value="1"/>
</dbReference>